<gene>
    <name evidence="1" type="ORF">A3C05_04225</name>
</gene>
<protein>
    <submittedName>
        <fullName evidence="1">Uncharacterized protein</fullName>
    </submittedName>
</protein>
<evidence type="ECO:0000313" key="1">
    <source>
        <dbReference type="EMBL" id="OGF71266.1"/>
    </source>
</evidence>
<proteinExistence type="predicted"/>
<dbReference type="Proteomes" id="UP000178743">
    <property type="component" value="Unassembled WGS sequence"/>
</dbReference>
<name>A0A1F5W6E9_9BACT</name>
<organism evidence="1 2">
    <name type="scientific">Candidatus Giovannonibacteria bacterium RIFCSPHIGHO2_02_FULL_45_40</name>
    <dbReference type="NCBI Taxonomy" id="1798337"/>
    <lineage>
        <taxon>Bacteria</taxon>
        <taxon>Candidatus Giovannoniibacteriota</taxon>
    </lineage>
</organism>
<dbReference type="AlphaFoldDB" id="A0A1F5W6E9"/>
<sequence>MKRVAEAESGIVRIPAVAQPAPEQHDLVAVLAEIRDIQVAVAVLHEMYGISSVPLPFECSWSCIVFGIAMP</sequence>
<accession>A0A1F5W6E9</accession>
<dbReference type="EMBL" id="MFHP01000033">
    <property type="protein sequence ID" value="OGF71266.1"/>
    <property type="molecule type" value="Genomic_DNA"/>
</dbReference>
<reference evidence="1 2" key="1">
    <citation type="journal article" date="2016" name="Nat. Commun.">
        <title>Thousands of microbial genomes shed light on interconnected biogeochemical processes in an aquifer system.</title>
        <authorList>
            <person name="Anantharaman K."/>
            <person name="Brown C.T."/>
            <person name="Hug L.A."/>
            <person name="Sharon I."/>
            <person name="Castelle C.J."/>
            <person name="Probst A.J."/>
            <person name="Thomas B.C."/>
            <person name="Singh A."/>
            <person name="Wilkins M.J."/>
            <person name="Karaoz U."/>
            <person name="Brodie E.L."/>
            <person name="Williams K.H."/>
            <person name="Hubbard S.S."/>
            <person name="Banfield J.F."/>
        </authorList>
    </citation>
    <scope>NUCLEOTIDE SEQUENCE [LARGE SCALE GENOMIC DNA]</scope>
</reference>
<comment type="caution">
    <text evidence="1">The sequence shown here is derived from an EMBL/GenBank/DDBJ whole genome shotgun (WGS) entry which is preliminary data.</text>
</comment>
<evidence type="ECO:0000313" key="2">
    <source>
        <dbReference type="Proteomes" id="UP000178743"/>
    </source>
</evidence>